<protein>
    <recommendedName>
        <fullName evidence="3">DUF2922 domain-containing protein</fullName>
    </recommendedName>
</protein>
<evidence type="ECO:0008006" key="3">
    <source>
        <dbReference type="Google" id="ProtNLM"/>
    </source>
</evidence>
<evidence type="ECO:0000313" key="1">
    <source>
        <dbReference type="EMBL" id="SEN60278.1"/>
    </source>
</evidence>
<sequence length="74" mass="8462">MENTKKILLKFKKENNRVYGLTIKNAKEDVKDEEIKKLMNNIVEKKIIKQGTIGIAEVKGASLVETQKKNFDLA</sequence>
<dbReference type="Pfam" id="PF11148">
    <property type="entry name" value="DUF2922"/>
    <property type="match status" value="1"/>
</dbReference>
<dbReference type="EMBL" id="FODF01000006">
    <property type="protein sequence ID" value="SEN60278.1"/>
    <property type="molecule type" value="Genomic_DNA"/>
</dbReference>
<gene>
    <name evidence="1" type="ORF">SAMN05216454_106100</name>
</gene>
<reference evidence="1 2" key="1">
    <citation type="submission" date="2016-10" db="EMBL/GenBank/DDBJ databases">
        <authorList>
            <person name="de Groot N.N."/>
        </authorList>
    </citation>
    <scope>NUCLEOTIDE SEQUENCE [LARGE SCALE GENOMIC DNA]</scope>
    <source>
        <strain evidence="1 2">Calf135</strain>
    </source>
</reference>
<dbReference type="RefSeq" id="WP_091975431.1">
    <property type="nucleotide sequence ID" value="NZ_CAUWDX010000028.1"/>
</dbReference>
<dbReference type="OrthoDB" id="9795264at2"/>
<accession>A0A1H8HX31</accession>
<keyword evidence="2" id="KW-1185">Reference proteome</keyword>
<dbReference type="AlphaFoldDB" id="A0A1H8HX31"/>
<evidence type="ECO:0000313" key="2">
    <source>
        <dbReference type="Proteomes" id="UP000199512"/>
    </source>
</evidence>
<proteinExistence type="predicted"/>
<organism evidence="1 2">
    <name type="scientific">Peptostreptococcus russellii</name>
    <dbReference type="NCBI Taxonomy" id="215200"/>
    <lineage>
        <taxon>Bacteria</taxon>
        <taxon>Bacillati</taxon>
        <taxon>Bacillota</taxon>
        <taxon>Clostridia</taxon>
        <taxon>Peptostreptococcales</taxon>
        <taxon>Peptostreptococcaceae</taxon>
        <taxon>Peptostreptococcus</taxon>
    </lineage>
</organism>
<name>A0A1H8HX31_9FIRM</name>
<dbReference type="Proteomes" id="UP000199512">
    <property type="component" value="Unassembled WGS sequence"/>
</dbReference>
<dbReference type="InterPro" id="IPR021321">
    <property type="entry name" value="DUF2922"/>
</dbReference>